<proteinExistence type="predicted"/>
<evidence type="ECO:0000313" key="2">
    <source>
        <dbReference type="RefSeq" id="XP_013397639.1"/>
    </source>
</evidence>
<gene>
    <name evidence="2" type="primary">LOC106164304</name>
</gene>
<dbReference type="InParanoid" id="A0A1S3IJG0"/>
<evidence type="ECO:0000313" key="1">
    <source>
        <dbReference type="Proteomes" id="UP000085678"/>
    </source>
</evidence>
<accession>A0A1S3IJG0</accession>
<sequence>MAGKEKYTAVQLLITGVVFVAILRGSFAELLSAEDCTINLVAQCTTPYNRNNDPCQYRDCVADLLTKCSQHEYVRLEMNQVWNTMERKCFEATGLTSARTTTVPTTTSTTRSTSTVSTTVTSSTTVGDVNGATSVTSLAFFPCILLACLSTILT</sequence>
<dbReference type="KEGG" id="lak:106164304"/>
<keyword evidence="1" id="KW-1185">Reference proteome</keyword>
<dbReference type="RefSeq" id="XP_013397639.1">
    <property type="nucleotide sequence ID" value="XM_013542185.1"/>
</dbReference>
<name>A0A1S3IJG0_LINAN</name>
<dbReference type="GeneID" id="106164304"/>
<dbReference type="AlphaFoldDB" id="A0A1S3IJG0"/>
<protein>
    <submittedName>
        <fullName evidence="2">Uncharacterized protein LOC106164304</fullName>
    </submittedName>
</protein>
<reference evidence="2" key="1">
    <citation type="submission" date="2025-08" db="UniProtKB">
        <authorList>
            <consortium name="RefSeq"/>
        </authorList>
    </citation>
    <scope>IDENTIFICATION</scope>
    <source>
        <tissue evidence="2">Gonads</tissue>
    </source>
</reference>
<dbReference type="Proteomes" id="UP000085678">
    <property type="component" value="Unplaced"/>
</dbReference>
<organism evidence="1 2">
    <name type="scientific">Lingula anatina</name>
    <name type="common">Brachiopod</name>
    <name type="synonym">Lingula unguis</name>
    <dbReference type="NCBI Taxonomy" id="7574"/>
    <lineage>
        <taxon>Eukaryota</taxon>
        <taxon>Metazoa</taxon>
        <taxon>Spiralia</taxon>
        <taxon>Lophotrochozoa</taxon>
        <taxon>Brachiopoda</taxon>
        <taxon>Linguliformea</taxon>
        <taxon>Lingulata</taxon>
        <taxon>Lingulida</taxon>
        <taxon>Linguloidea</taxon>
        <taxon>Lingulidae</taxon>
        <taxon>Lingula</taxon>
    </lineage>
</organism>